<comment type="caution">
    <text evidence="2">The sequence shown here is derived from an EMBL/GenBank/DDBJ whole genome shotgun (WGS) entry which is preliminary data.</text>
</comment>
<gene>
    <name evidence="2" type="ORF">AG1IA_09903</name>
</gene>
<reference evidence="2 3" key="1">
    <citation type="journal article" date="2013" name="Nat. Commun.">
        <title>The evolution and pathogenic mechanisms of the rice sheath blight pathogen.</title>
        <authorList>
            <person name="Zheng A."/>
            <person name="Lin R."/>
            <person name="Xu L."/>
            <person name="Qin P."/>
            <person name="Tang C."/>
            <person name="Ai P."/>
            <person name="Zhang D."/>
            <person name="Liu Y."/>
            <person name="Sun Z."/>
            <person name="Feng H."/>
            <person name="Wang Y."/>
            <person name="Chen Y."/>
            <person name="Liang X."/>
            <person name="Fu R."/>
            <person name="Li Q."/>
            <person name="Zhang J."/>
            <person name="Yu X."/>
            <person name="Xie Z."/>
            <person name="Ding L."/>
            <person name="Guan P."/>
            <person name="Tang J."/>
            <person name="Liang Y."/>
            <person name="Wang S."/>
            <person name="Deng Q."/>
            <person name="Li S."/>
            <person name="Zhu J."/>
            <person name="Wang L."/>
            <person name="Liu H."/>
            <person name="Li P."/>
        </authorList>
    </citation>
    <scope>NUCLEOTIDE SEQUENCE [LARGE SCALE GENOMIC DNA]</scope>
    <source>
        <strain evidence="3">AG-1 IA</strain>
    </source>
</reference>
<evidence type="ECO:0000256" key="1">
    <source>
        <dbReference type="SAM" id="MobiDB-lite"/>
    </source>
</evidence>
<organism evidence="2 3">
    <name type="scientific">Thanatephorus cucumeris (strain AG1-IA)</name>
    <name type="common">Rice sheath blight fungus</name>
    <name type="synonym">Rhizoctonia solani</name>
    <dbReference type="NCBI Taxonomy" id="983506"/>
    <lineage>
        <taxon>Eukaryota</taxon>
        <taxon>Fungi</taxon>
        <taxon>Dikarya</taxon>
        <taxon>Basidiomycota</taxon>
        <taxon>Agaricomycotina</taxon>
        <taxon>Agaricomycetes</taxon>
        <taxon>Cantharellales</taxon>
        <taxon>Ceratobasidiaceae</taxon>
        <taxon>Rhizoctonia</taxon>
        <taxon>Rhizoctonia solani AG-1</taxon>
    </lineage>
</organism>
<feature type="region of interest" description="Disordered" evidence="1">
    <location>
        <begin position="69"/>
        <end position="95"/>
    </location>
</feature>
<name>L8WH59_THACA</name>
<dbReference type="EMBL" id="AFRT01004412">
    <property type="protein sequence ID" value="ELU36067.1"/>
    <property type="molecule type" value="Genomic_DNA"/>
</dbReference>
<evidence type="ECO:0000313" key="3">
    <source>
        <dbReference type="Proteomes" id="UP000011668"/>
    </source>
</evidence>
<protein>
    <submittedName>
        <fullName evidence="2">Uncharacterized protein</fullName>
    </submittedName>
</protein>
<dbReference type="Proteomes" id="UP000011668">
    <property type="component" value="Unassembled WGS sequence"/>
</dbReference>
<proteinExistence type="predicted"/>
<sequence length="95" mass="10644">MSMRKLWICARSPARRAANNLTCHSGSKFGPRLSKCNVRNTIYRLALDRYIVRHYEGLDGLLRSSYKISTRSPQPGSGNSVNVHQPTADVRSALI</sequence>
<dbReference type="HOGENOM" id="CLU_2374236_0_0_1"/>
<evidence type="ECO:0000313" key="2">
    <source>
        <dbReference type="EMBL" id="ELU36067.1"/>
    </source>
</evidence>
<feature type="compositionally biased region" description="Polar residues" evidence="1">
    <location>
        <begin position="69"/>
        <end position="85"/>
    </location>
</feature>
<dbReference type="AlphaFoldDB" id="L8WH59"/>
<keyword evidence="3" id="KW-1185">Reference proteome</keyword>
<accession>L8WH59</accession>